<evidence type="ECO:0000256" key="9">
    <source>
        <dbReference type="HAMAP-Rule" id="MF_00323"/>
    </source>
</evidence>
<keyword evidence="3 9" id="KW-0479">Metal-binding</keyword>
<evidence type="ECO:0000313" key="11">
    <source>
        <dbReference type="EMBL" id="QFU76816.1"/>
    </source>
</evidence>
<dbReference type="CDD" id="cd03411">
    <property type="entry name" value="Ferrochelatase_N"/>
    <property type="match status" value="1"/>
</dbReference>
<keyword evidence="6 9" id="KW-0456">Lyase</keyword>
<sequence length="344" mass="38331">MDKSSTTVTDSQRPRTGILLTNLGTPDAPDKAAVKRYLKEFLSDYRVVDLPRWLWIPLLNGVILNIRPARSAAAYSTVWTEEGSPLMVHTRAQAQAVAKIMEERHGSEVVVDFAMRYGNPSIASVVDRMLEQGVEQLLVLPLFPQYSGATVASTSDALNHYLETRRSMPAIRFISGYSDNADYIAALALSIRSYQAEHGVPQELIFSYHGIPQRYCDEGDPYEQQCHRTTQLVVELLGLKEGQYRTVFQSRFGREPWLKPYADETLAELPGNGVESIQVICPGFSADCLETIEEMGEENRDVFLDAGGDKYGFIPCLNSSPEHIAALTQLIDEQLAGWVEEPLG</sequence>
<evidence type="ECO:0000256" key="1">
    <source>
        <dbReference type="ARBA" id="ARBA00007718"/>
    </source>
</evidence>
<protein>
    <recommendedName>
        <fullName evidence="9 10">Ferrochelatase</fullName>
        <ecNumber evidence="9 10">4.98.1.1</ecNumber>
    </recommendedName>
    <alternativeName>
        <fullName evidence="9">Heme synthase</fullName>
    </alternativeName>
    <alternativeName>
        <fullName evidence="9">Protoheme ferro-lyase</fullName>
    </alternativeName>
</protein>
<keyword evidence="2 9" id="KW-0963">Cytoplasm</keyword>
<dbReference type="EMBL" id="CP036422">
    <property type="protein sequence ID" value="QFU76816.1"/>
    <property type="molecule type" value="Genomic_DNA"/>
</dbReference>
<dbReference type="GO" id="GO:0004325">
    <property type="term" value="F:ferrochelatase activity"/>
    <property type="evidence" value="ECO:0007669"/>
    <property type="project" value="UniProtKB-UniRule"/>
</dbReference>
<dbReference type="Gene3D" id="3.40.50.1400">
    <property type="match status" value="2"/>
</dbReference>
<evidence type="ECO:0000256" key="6">
    <source>
        <dbReference type="ARBA" id="ARBA00023239"/>
    </source>
</evidence>
<dbReference type="InterPro" id="IPR001015">
    <property type="entry name" value="Ferrochelatase"/>
</dbReference>
<feature type="binding site" evidence="9">
    <location>
        <position position="290"/>
    </location>
    <ligand>
        <name>Fe(2+)</name>
        <dbReference type="ChEBI" id="CHEBI:29033"/>
    </ligand>
</feature>
<keyword evidence="12" id="KW-1185">Reference proteome</keyword>
<dbReference type="EC" id="4.98.1.1" evidence="9 10"/>
<comment type="pathway">
    <text evidence="9 10">Porphyrin-containing compound metabolism; protoheme biosynthesis; protoheme from protoporphyrin-IX: step 1/1.</text>
</comment>
<reference evidence="11 12" key="1">
    <citation type="submission" date="2019-02" db="EMBL/GenBank/DDBJ databases">
        <authorList>
            <person name="Li S.-H."/>
        </authorList>
    </citation>
    <scope>NUCLEOTIDE SEQUENCE [LARGE SCALE GENOMIC DNA]</scope>
    <source>
        <strain evidence="11 12">IMCC14385</strain>
    </source>
</reference>
<dbReference type="Proteomes" id="UP000326287">
    <property type="component" value="Chromosome"/>
</dbReference>
<dbReference type="SUPFAM" id="SSF53800">
    <property type="entry name" value="Chelatase"/>
    <property type="match status" value="1"/>
</dbReference>
<evidence type="ECO:0000256" key="7">
    <source>
        <dbReference type="ARBA" id="ARBA00023244"/>
    </source>
</evidence>
<comment type="function">
    <text evidence="9 10">Catalyzes the ferrous insertion into protoporphyrin IX.</text>
</comment>
<comment type="catalytic activity">
    <reaction evidence="8">
        <text>Fe-coproporphyrin III + 2 H(+) = coproporphyrin III + Fe(2+)</text>
        <dbReference type="Rhea" id="RHEA:49572"/>
        <dbReference type="ChEBI" id="CHEBI:15378"/>
        <dbReference type="ChEBI" id="CHEBI:29033"/>
        <dbReference type="ChEBI" id="CHEBI:68438"/>
        <dbReference type="ChEBI" id="CHEBI:131725"/>
        <dbReference type="EC" id="4.99.1.9"/>
    </reaction>
    <physiologicalReaction direction="right-to-left" evidence="8">
        <dbReference type="Rhea" id="RHEA:49574"/>
    </physiologicalReaction>
</comment>
<dbReference type="InterPro" id="IPR033644">
    <property type="entry name" value="Ferrochelatase_C"/>
</dbReference>
<organism evidence="11 12">
    <name type="scientific">Halioglobus maricola</name>
    <dbReference type="NCBI Taxonomy" id="2601894"/>
    <lineage>
        <taxon>Bacteria</taxon>
        <taxon>Pseudomonadati</taxon>
        <taxon>Pseudomonadota</taxon>
        <taxon>Gammaproteobacteria</taxon>
        <taxon>Cellvibrionales</taxon>
        <taxon>Halieaceae</taxon>
        <taxon>Halioglobus</taxon>
    </lineage>
</organism>
<dbReference type="OrthoDB" id="9809741at2"/>
<evidence type="ECO:0000256" key="2">
    <source>
        <dbReference type="ARBA" id="ARBA00022490"/>
    </source>
</evidence>
<dbReference type="PROSITE" id="PS00534">
    <property type="entry name" value="FERROCHELATASE"/>
    <property type="match status" value="1"/>
</dbReference>
<dbReference type="GO" id="GO:0006783">
    <property type="term" value="P:heme biosynthetic process"/>
    <property type="evidence" value="ECO:0007669"/>
    <property type="project" value="UniProtKB-UniRule"/>
</dbReference>
<name>A0A5P9NMT6_9GAMM</name>
<dbReference type="GO" id="GO:0046872">
    <property type="term" value="F:metal ion binding"/>
    <property type="evidence" value="ECO:0007669"/>
    <property type="project" value="UniProtKB-KW"/>
</dbReference>
<feature type="binding site" evidence="9">
    <location>
        <position position="209"/>
    </location>
    <ligand>
        <name>Fe(2+)</name>
        <dbReference type="ChEBI" id="CHEBI:29033"/>
    </ligand>
</feature>
<accession>A0A5P9NMT6</accession>
<keyword evidence="7 9" id="KW-0627">Porphyrin biosynthesis</keyword>
<comment type="subcellular location">
    <subcellularLocation>
        <location evidence="9 10">Cytoplasm</location>
    </subcellularLocation>
</comment>
<keyword evidence="4 9" id="KW-0408">Iron</keyword>
<dbReference type="InterPro" id="IPR033659">
    <property type="entry name" value="Ferrochelatase_N"/>
</dbReference>
<dbReference type="KEGG" id="halc:EY643_14805"/>
<dbReference type="UniPathway" id="UPA00252">
    <property type="reaction ID" value="UER00325"/>
</dbReference>
<evidence type="ECO:0000256" key="5">
    <source>
        <dbReference type="ARBA" id="ARBA00023133"/>
    </source>
</evidence>
<evidence type="ECO:0000256" key="10">
    <source>
        <dbReference type="RuleBase" id="RU000607"/>
    </source>
</evidence>
<evidence type="ECO:0000313" key="12">
    <source>
        <dbReference type="Proteomes" id="UP000326287"/>
    </source>
</evidence>
<dbReference type="AlphaFoldDB" id="A0A5P9NMT6"/>
<comment type="similarity">
    <text evidence="1 9 10">Belongs to the ferrochelatase family.</text>
</comment>
<dbReference type="FunFam" id="3.40.50.1400:FF:000002">
    <property type="entry name" value="Ferrochelatase"/>
    <property type="match status" value="1"/>
</dbReference>
<dbReference type="GO" id="GO:0005737">
    <property type="term" value="C:cytoplasm"/>
    <property type="evidence" value="ECO:0007669"/>
    <property type="project" value="UniProtKB-SubCell"/>
</dbReference>
<evidence type="ECO:0000256" key="3">
    <source>
        <dbReference type="ARBA" id="ARBA00022723"/>
    </source>
</evidence>
<dbReference type="CDD" id="cd00419">
    <property type="entry name" value="Ferrochelatase_C"/>
    <property type="match status" value="1"/>
</dbReference>
<dbReference type="Pfam" id="PF00762">
    <property type="entry name" value="Ferrochelatase"/>
    <property type="match status" value="1"/>
</dbReference>
<evidence type="ECO:0000256" key="4">
    <source>
        <dbReference type="ARBA" id="ARBA00023004"/>
    </source>
</evidence>
<keyword evidence="5 9" id="KW-0350">Heme biosynthesis</keyword>
<dbReference type="PANTHER" id="PTHR11108">
    <property type="entry name" value="FERROCHELATASE"/>
    <property type="match status" value="1"/>
</dbReference>
<dbReference type="PANTHER" id="PTHR11108:SF1">
    <property type="entry name" value="FERROCHELATASE, MITOCHONDRIAL"/>
    <property type="match status" value="1"/>
</dbReference>
<dbReference type="NCBIfam" id="TIGR00109">
    <property type="entry name" value="hemH"/>
    <property type="match status" value="1"/>
</dbReference>
<proteinExistence type="inferred from homology"/>
<dbReference type="HAMAP" id="MF_00323">
    <property type="entry name" value="Ferrochelatase"/>
    <property type="match status" value="1"/>
</dbReference>
<evidence type="ECO:0000256" key="8">
    <source>
        <dbReference type="ARBA" id="ARBA00024536"/>
    </source>
</evidence>
<dbReference type="InterPro" id="IPR019772">
    <property type="entry name" value="Ferrochelatase_AS"/>
</dbReference>
<comment type="catalytic activity">
    <reaction evidence="9 10">
        <text>heme b + 2 H(+) = protoporphyrin IX + Fe(2+)</text>
        <dbReference type="Rhea" id="RHEA:22584"/>
        <dbReference type="ChEBI" id="CHEBI:15378"/>
        <dbReference type="ChEBI" id="CHEBI:29033"/>
        <dbReference type="ChEBI" id="CHEBI:57306"/>
        <dbReference type="ChEBI" id="CHEBI:60344"/>
        <dbReference type="EC" id="4.98.1.1"/>
    </reaction>
</comment>
<gene>
    <name evidence="9" type="primary">hemH</name>
    <name evidence="11" type="ORF">EY643_14805</name>
</gene>